<dbReference type="InterPro" id="IPR011047">
    <property type="entry name" value="Quinoprotein_ADH-like_sf"/>
</dbReference>
<organism evidence="8 9">
    <name type="scientific">Balneatrix alpica</name>
    <dbReference type="NCBI Taxonomy" id="75684"/>
    <lineage>
        <taxon>Bacteria</taxon>
        <taxon>Pseudomonadati</taxon>
        <taxon>Pseudomonadota</taxon>
        <taxon>Gammaproteobacteria</taxon>
        <taxon>Oceanospirillales</taxon>
        <taxon>Balneatrichaceae</taxon>
        <taxon>Balneatrix</taxon>
    </lineage>
</organism>
<comment type="caution">
    <text evidence="8">The sequence shown here is derived from an EMBL/GenBank/DDBJ whole genome shotgun (WGS) entry which is preliminary data.</text>
</comment>
<evidence type="ECO:0000256" key="6">
    <source>
        <dbReference type="ARBA" id="ARBA00023263"/>
    </source>
</evidence>
<dbReference type="EMBL" id="JBHLZN010000002">
    <property type="protein sequence ID" value="MFB9886625.1"/>
    <property type="molecule type" value="Genomic_DNA"/>
</dbReference>
<evidence type="ECO:0000256" key="1">
    <source>
        <dbReference type="ARBA" id="ARBA00004561"/>
    </source>
</evidence>
<comment type="similarity">
    <text evidence="2">Belongs to the PilY1 family.</text>
</comment>
<dbReference type="SUPFAM" id="SSF50998">
    <property type="entry name" value="Quinoprotein alcohol dehydrogenase-like"/>
    <property type="match status" value="1"/>
</dbReference>
<comment type="subcellular location">
    <subcellularLocation>
        <location evidence="1">Fimbrium</location>
    </subcellularLocation>
</comment>
<gene>
    <name evidence="8" type="ORF">ACFFLH_09395</name>
</gene>
<evidence type="ECO:0000256" key="5">
    <source>
        <dbReference type="ARBA" id="ARBA00022837"/>
    </source>
</evidence>
<reference evidence="8 9" key="1">
    <citation type="submission" date="2024-09" db="EMBL/GenBank/DDBJ databases">
        <authorList>
            <person name="Sun Q."/>
            <person name="Mori K."/>
        </authorList>
    </citation>
    <scope>NUCLEOTIDE SEQUENCE [LARGE SCALE GENOMIC DNA]</scope>
    <source>
        <strain evidence="8 9">ATCC 51285</strain>
    </source>
</reference>
<proteinExistence type="inferred from homology"/>
<keyword evidence="3" id="KW-1029">Fimbrium biogenesis</keyword>
<keyword evidence="6" id="KW-0281">Fimbrium</keyword>
<evidence type="ECO:0000256" key="3">
    <source>
        <dbReference type="ARBA" id="ARBA00022558"/>
    </source>
</evidence>
<evidence type="ECO:0000256" key="4">
    <source>
        <dbReference type="ARBA" id="ARBA00022723"/>
    </source>
</evidence>
<evidence type="ECO:0000313" key="8">
    <source>
        <dbReference type="EMBL" id="MFB9886625.1"/>
    </source>
</evidence>
<dbReference type="InterPro" id="IPR008707">
    <property type="entry name" value="B-propeller_PilY1"/>
</dbReference>
<keyword evidence="5" id="KW-0106">Calcium</keyword>
<keyword evidence="4" id="KW-0479">Metal-binding</keyword>
<evidence type="ECO:0000256" key="2">
    <source>
        <dbReference type="ARBA" id="ARBA00008387"/>
    </source>
</evidence>
<feature type="domain" description="PilY1 beta-propeller" evidence="7">
    <location>
        <begin position="275"/>
        <end position="626"/>
    </location>
</feature>
<dbReference type="RefSeq" id="WP_376836479.1">
    <property type="nucleotide sequence ID" value="NZ_JBHLZN010000002.1"/>
</dbReference>
<name>A0ABV5ZBG9_9GAMM</name>
<accession>A0ABV5ZBG9</accession>
<dbReference type="Pfam" id="PF05567">
    <property type="entry name" value="T4P_PilY1"/>
    <property type="match status" value="1"/>
</dbReference>
<evidence type="ECO:0000313" key="9">
    <source>
        <dbReference type="Proteomes" id="UP001589628"/>
    </source>
</evidence>
<evidence type="ECO:0000259" key="7">
    <source>
        <dbReference type="Pfam" id="PF05567"/>
    </source>
</evidence>
<protein>
    <submittedName>
        <fullName evidence="8">Pilus assembly protein</fullName>
    </submittedName>
</protein>
<dbReference type="Proteomes" id="UP001589628">
    <property type="component" value="Unassembled WGS sequence"/>
</dbReference>
<keyword evidence="9" id="KW-1185">Reference proteome</keyword>
<sequence>MQMGYTLIGSNNDQTHWAELLHSNNGKSWIYNDWVNISTYLTKYYNNQTPYFPYTVNKFVVVGSGANNPLLPNPLLLAAKYGGFKDLDGNGKPTHSSGDNREWDADGDGIPDNYFQVKNFNDLPAYLTRIFNSVAAGAGSAAAPVSSSASVSLDTYVFTTKFDNTKSWNGNLTAFQFGANNLLTQRWDAATQLRSKDHNTRRIVTWDASTQSGIPFREANLTATQKAALIINPDGGTNNLTNVINYLRGDHSKEQDQTGGTFRTRLTETSLKTKLGDIVHSSPAYVAKPSNFYRDTIAIPKYSDFKTAQASRAAMVYVGANDGMLHAFDALTGEERFAYIPSVLIPHLPQLTSANYLHRYYVDGTPTAVDAVVGGNWMTVLAGGLRAGGKAIYALDITDPGSMGSESNVANRILFEYDEAADKNLFVQNANRDKSYLGYTFSQPAVVKLNDGKWALLFGNGYQSEAGEAALYVIYLRKLSATSPWSTSDVRIIKTGAGPLVQGNGRNQTITLNGLSEIAPVDKNDDGTVDWVYAGDLLGNLWKFDLTASSPSSWGVAKQNNIAKPLFVARDANNNYQPITARPEVARVNASQYQVYVGTGKYFELGDNALASIGQNTFYAIKDDGAALDLRRTSLAQQTYTYISNGQTAQAYRTVSQVTPTSSQYGWYLDLDKDVGEMVIDRALLRRGRIYFATLLPNVDQCGSFELGWLMALDALTGKGMTKPILDLNGDGAITDLDKVNGNSTSGWRGARQSTPLILDNGDKDVLVRPGEEGQPPVATPLEKATLYRTNRVNWREVYLN</sequence>